<dbReference type="EMBL" id="CP119877">
    <property type="protein sequence ID" value="WFD33253.1"/>
    <property type="molecule type" value="Genomic_DNA"/>
</dbReference>
<gene>
    <name evidence="3" type="ORF">MCUN1_000066</name>
</gene>
<dbReference type="Pfam" id="PF00501">
    <property type="entry name" value="AMP-binding"/>
    <property type="match status" value="1"/>
</dbReference>
<dbReference type="Gene3D" id="3.30.300.30">
    <property type="match status" value="1"/>
</dbReference>
<dbReference type="SUPFAM" id="SSF56801">
    <property type="entry name" value="Acetyl-CoA synthetase-like"/>
    <property type="match status" value="1"/>
</dbReference>
<evidence type="ECO:0008006" key="5">
    <source>
        <dbReference type="Google" id="ProtNLM"/>
    </source>
</evidence>
<name>A0AAF0J4J0_9BASI</name>
<dbReference type="InterPro" id="IPR025110">
    <property type="entry name" value="AMP-bd_C"/>
</dbReference>
<dbReference type="PROSITE" id="PS00455">
    <property type="entry name" value="AMP_BINDING"/>
    <property type="match status" value="1"/>
</dbReference>
<sequence length="564" mass="62240">MTFPSPYKQLELPTYSVPEFIFAKGRDRTDVPVCLPSHVSSRPEAQPLSNKDIEENSIALANALLAHDAEGGPWEKGQVALFYSENQHDFLQVALGVILAGGVPALLNPQYKAAELEHVLKQINPRALIVSKASLPHAQEALQLYGKELPYVLYEEDAEHSYHKLLEKGRELVANGSQAHTSVSFSPATDVAIYCFSSGTSGLPKVVQLSHANIVANIIQSTVMLGGRVNKPTFDPAGWYDQPYGVPQDGENELHISFLPQFHCYGLIMSLVSMHTATPNVIFSRFSVEHILQSVEQNRATFMFVVPPIVLALATMFTDKYDVSSLKSVASGAASLSRELRELLTSRRGIKITDGYGMTEMSPIISMQTVRDLDRSDTRNVGQLAPNTVARVVDVNTGKDVGPNEDGELWLTGPQMMLGYLNNAEADASTFTDDRKFLKTGDIVRIDNDGYISIRDRLKDTIKYNGFQVAPSELEAYISSFPGVLDVAVVGKPEVTNSVHNELPWAFIIPEDGNLSDERSKEVIDYVNERVAGYKKLRGITWTKELPRSAAGKILKRELRASFK</sequence>
<feature type="domain" description="AMP-dependent synthetase/ligase" evidence="1">
    <location>
        <begin position="45"/>
        <end position="421"/>
    </location>
</feature>
<accession>A0AAF0J4J0</accession>
<dbReference type="Pfam" id="PF13193">
    <property type="entry name" value="AMP-binding_C"/>
    <property type="match status" value="1"/>
</dbReference>
<dbReference type="InterPro" id="IPR020845">
    <property type="entry name" value="AMP-binding_CS"/>
</dbReference>
<dbReference type="AlphaFoldDB" id="A0AAF0J4J0"/>
<keyword evidence="4" id="KW-1185">Reference proteome</keyword>
<dbReference type="Proteomes" id="UP001219933">
    <property type="component" value="Chromosome 1"/>
</dbReference>
<dbReference type="InterPro" id="IPR045851">
    <property type="entry name" value="AMP-bd_C_sf"/>
</dbReference>
<evidence type="ECO:0000259" key="2">
    <source>
        <dbReference type="Pfam" id="PF13193"/>
    </source>
</evidence>
<proteinExistence type="predicted"/>
<evidence type="ECO:0000313" key="4">
    <source>
        <dbReference type="Proteomes" id="UP001219933"/>
    </source>
</evidence>
<organism evidence="3 4">
    <name type="scientific">Malassezia cuniculi</name>
    <dbReference type="NCBI Taxonomy" id="948313"/>
    <lineage>
        <taxon>Eukaryota</taxon>
        <taxon>Fungi</taxon>
        <taxon>Dikarya</taxon>
        <taxon>Basidiomycota</taxon>
        <taxon>Ustilaginomycotina</taxon>
        <taxon>Malasseziomycetes</taxon>
        <taxon>Malasseziales</taxon>
        <taxon>Malasseziaceae</taxon>
        <taxon>Malassezia</taxon>
    </lineage>
</organism>
<dbReference type="PANTHER" id="PTHR24096:SF422">
    <property type="entry name" value="BCDNA.GH02901"/>
    <property type="match status" value="1"/>
</dbReference>
<dbReference type="Gene3D" id="3.40.50.12780">
    <property type="entry name" value="N-terminal domain of ligase-like"/>
    <property type="match status" value="1"/>
</dbReference>
<dbReference type="InterPro" id="IPR000873">
    <property type="entry name" value="AMP-dep_synth/lig_dom"/>
</dbReference>
<evidence type="ECO:0000313" key="3">
    <source>
        <dbReference type="EMBL" id="WFD33253.1"/>
    </source>
</evidence>
<dbReference type="InterPro" id="IPR042099">
    <property type="entry name" value="ANL_N_sf"/>
</dbReference>
<dbReference type="GO" id="GO:0016405">
    <property type="term" value="F:CoA-ligase activity"/>
    <property type="evidence" value="ECO:0007669"/>
    <property type="project" value="TreeGrafter"/>
</dbReference>
<evidence type="ECO:0000259" key="1">
    <source>
        <dbReference type="Pfam" id="PF00501"/>
    </source>
</evidence>
<protein>
    <recommendedName>
        <fullName evidence="5">Acetyl-CoA synthetase-like protein</fullName>
    </recommendedName>
</protein>
<feature type="domain" description="AMP-binding enzyme C-terminal" evidence="2">
    <location>
        <begin position="473"/>
        <end position="553"/>
    </location>
</feature>
<reference evidence="3" key="1">
    <citation type="submission" date="2023-03" db="EMBL/GenBank/DDBJ databases">
        <title>Mating type loci evolution in Malassezia.</title>
        <authorList>
            <person name="Coelho M.A."/>
        </authorList>
    </citation>
    <scope>NUCLEOTIDE SEQUENCE</scope>
    <source>
        <strain evidence="3">CBS 11721</strain>
    </source>
</reference>
<dbReference type="PANTHER" id="PTHR24096">
    <property type="entry name" value="LONG-CHAIN-FATTY-ACID--COA LIGASE"/>
    <property type="match status" value="1"/>
</dbReference>